<gene>
    <name evidence="1" type="ORF">AN2V17_27680</name>
</gene>
<protein>
    <submittedName>
        <fullName evidence="1">Uncharacterized protein</fullName>
    </submittedName>
</protein>
<dbReference type="Proteomes" id="UP001374599">
    <property type="component" value="Unassembled WGS sequence"/>
</dbReference>
<dbReference type="EMBL" id="BTPU01000045">
    <property type="protein sequence ID" value="GMQ63534.1"/>
    <property type="molecule type" value="Genomic_DNA"/>
</dbReference>
<evidence type="ECO:0000313" key="1">
    <source>
        <dbReference type="EMBL" id="GMQ63534.1"/>
    </source>
</evidence>
<name>A0ACB5ULW7_9FIRM</name>
<evidence type="ECO:0000313" key="2">
    <source>
        <dbReference type="Proteomes" id="UP001374599"/>
    </source>
</evidence>
<sequence length="213" mass="24684">MDNRLIIEKNMKDFMKEKPYSIKMIKDEWFLIIFFGFLPAVFGIYNYITFPLFAITIVGMIVWGSKIIKNNLIQQFILYIGTSLLIVSFECLLGVFKVFSINRVMTVMEILLILIIYITFMTVYSISYIKKVNQSNPKKNKSGLTFIFVAPLMGILVGRSLKDKISNDQAFLILGFISLILSILMGMGIKYIINHYYINKYQIEMIIEDSKLS</sequence>
<proteinExistence type="predicted"/>
<organism evidence="1 2">
    <name type="scientific">Vallitalea maricola</name>
    <dbReference type="NCBI Taxonomy" id="3074433"/>
    <lineage>
        <taxon>Bacteria</taxon>
        <taxon>Bacillati</taxon>
        <taxon>Bacillota</taxon>
        <taxon>Clostridia</taxon>
        <taxon>Lachnospirales</taxon>
        <taxon>Vallitaleaceae</taxon>
        <taxon>Vallitalea</taxon>
    </lineage>
</organism>
<reference evidence="1" key="1">
    <citation type="submission" date="2023-09" db="EMBL/GenBank/DDBJ databases">
        <title>Vallitalea sediminicola and Vallitalea maricola sp. nov., anaerobic bacteria isolated from marine sediment.</title>
        <authorList>
            <person name="Hirano S."/>
            <person name="Maeda A."/>
            <person name="Terahara T."/>
            <person name="Mori K."/>
            <person name="Hamada M."/>
            <person name="Matsumoto R."/>
            <person name="Kobayashi T."/>
        </authorList>
    </citation>
    <scope>NUCLEOTIDE SEQUENCE</scope>
    <source>
        <strain evidence="1">AN17-2</strain>
    </source>
</reference>
<keyword evidence="2" id="KW-1185">Reference proteome</keyword>
<accession>A0ACB5ULW7</accession>
<comment type="caution">
    <text evidence="1">The sequence shown here is derived from an EMBL/GenBank/DDBJ whole genome shotgun (WGS) entry which is preliminary data.</text>
</comment>